<dbReference type="InterPro" id="IPR002035">
    <property type="entry name" value="VWF_A"/>
</dbReference>
<dbReference type="SUPFAM" id="SSF53300">
    <property type="entry name" value="vWA-like"/>
    <property type="match status" value="1"/>
</dbReference>
<evidence type="ECO:0000313" key="4">
    <source>
        <dbReference type="Proteomes" id="UP001139103"/>
    </source>
</evidence>
<name>A0A9X1SJ03_9BACT</name>
<reference evidence="3" key="1">
    <citation type="submission" date="2021-11" db="EMBL/GenBank/DDBJ databases">
        <title>Genome sequence.</title>
        <authorList>
            <person name="Sun Q."/>
        </authorList>
    </citation>
    <scope>NUCLEOTIDE SEQUENCE</scope>
    <source>
        <strain evidence="3">JC732</strain>
    </source>
</reference>
<dbReference type="RefSeq" id="WP_230223260.1">
    <property type="nucleotide sequence ID" value="NZ_JAJKFT010000010.1"/>
</dbReference>
<gene>
    <name evidence="3" type="ORF">LOC68_23450</name>
</gene>
<proteinExistence type="predicted"/>
<dbReference type="Pfam" id="PF13519">
    <property type="entry name" value="VWA_2"/>
    <property type="match status" value="1"/>
</dbReference>
<keyword evidence="1" id="KW-0812">Transmembrane</keyword>
<protein>
    <submittedName>
        <fullName evidence="3">VWA domain-containing protein</fullName>
    </submittedName>
</protein>
<dbReference type="PROSITE" id="PS50234">
    <property type="entry name" value="VWFA"/>
    <property type="match status" value="1"/>
</dbReference>
<dbReference type="Pfam" id="PF07584">
    <property type="entry name" value="BatA"/>
    <property type="match status" value="1"/>
</dbReference>
<keyword evidence="4" id="KW-1185">Reference proteome</keyword>
<dbReference type="Gene3D" id="3.40.50.410">
    <property type="entry name" value="von Willebrand factor, type A domain"/>
    <property type="match status" value="1"/>
</dbReference>
<dbReference type="PANTHER" id="PTHR37464">
    <property type="entry name" value="BLL2463 PROTEIN"/>
    <property type="match status" value="1"/>
</dbReference>
<dbReference type="Proteomes" id="UP001139103">
    <property type="component" value="Unassembled WGS sequence"/>
</dbReference>
<sequence length="717" mass="77423">MSLLAVSPFLFSSAGMLAWGLAAAAPILIHLWNRRRHRETTWAAMQYLIAAMKKNSRRIQIEQLLLLIIRCAIMLLFALALADISCTTGSPLAASASLDARHTVIVIDGSYSMDYRENGRSRFDAAKEEARHIVEATSQGDGYTLVRMGEPPLVVIGDPAYDAGDVLQEIDALQIAHSGANLEATLAEVEKIVDGAHENHPRLTRSRVIMLSDLQKTTWEAASAATPRFEQLAKKSSLSLIDLGQPSTGNAFIESVRMVEPFATLAAPSTFEIDVRRLGELGEGGKSVRMFVDDTLVGQQLIDLSSSEAAAAQFSYRFEKVGDHAVEFRLDDDALPIDDHRWIVASAKDQVRVLCVAGNPGAAKFLKFALRPDDAAAAAIAPEVISQSALVEIDLTPYAAIFVADAARFTAQEAGVLAEYAQTGKGIAFFLGPDVDADNYNRLLGSKEHPLLPVVLEGASNEGDFRFDPRGYEHPLVEPFRGQQGGGLLSTPVWRYFRLKKNETARTALWFDSGDPAIVLGSGVTGDTGEAVDNVAVIALPASIATGSGQPWSALPTWPSFPPLVQETLAQVVRGESDQQNVLVGQVLQGRLTASSSAVTAAMTTPRGETQRLGRLPDGSWAFDETETSGIYRLQVSDRPKEDELFAVNLRTAESDLTQVSREELPPVLFQASSDEGAYLATGITDGIPLFRMLLISVLALLLLEPILAWKFGSAAL</sequence>
<feature type="transmembrane region" description="Helical" evidence="1">
    <location>
        <begin position="6"/>
        <end position="29"/>
    </location>
</feature>
<accession>A0A9X1SJ03</accession>
<dbReference type="InterPro" id="IPR029062">
    <property type="entry name" value="Class_I_gatase-like"/>
</dbReference>
<evidence type="ECO:0000259" key="2">
    <source>
        <dbReference type="PROSITE" id="PS50234"/>
    </source>
</evidence>
<evidence type="ECO:0000313" key="3">
    <source>
        <dbReference type="EMBL" id="MCC9631361.1"/>
    </source>
</evidence>
<dbReference type="InterPro" id="IPR024163">
    <property type="entry name" value="Aerotolerance_reg_N"/>
</dbReference>
<organism evidence="3 4">
    <name type="scientific">Blastopirellula sediminis</name>
    <dbReference type="NCBI Taxonomy" id="2894196"/>
    <lineage>
        <taxon>Bacteria</taxon>
        <taxon>Pseudomonadati</taxon>
        <taxon>Planctomycetota</taxon>
        <taxon>Planctomycetia</taxon>
        <taxon>Pirellulales</taxon>
        <taxon>Pirellulaceae</taxon>
        <taxon>Blastopirellula</taxon>
    </lineage>
</organism>
<dbReference type="InterPro" id="IPR011933">
    <property type="entry name" value="Double_TM_dom"/>
</dbReference>
<dbReference type="NCBIfam" id="TIGR02226">
    <property type="entry name" value="two_anch"/>
    <property type="match status" value="1"/>
</dbReference>
<dbReference type="EMBL" id="JAJKFT010000010">
    <property type="protein sequence ID" value="MCC9631361.1"/>
    <property type="molecule type" value="Genomic_DNA"/>
</dbReference>
<feature type="transmembrane region" description="Helical" evidence="1">
    <location>
        <begin position="64"/>
        <end position="82"/>
    </location>
</feature>
<keyword evidence="1" id="KW-0472">Membrane</keyword>
<dbReference type="InterPro" id="IPR036465">
    <property type="entry name" value="vWFA_dom_sf"/>
</dbReference>
<dbReference type="PANTHER" id="PTHR37464:SF1">
    <property type="entry name" value="BLL2463 PROTEIN"/>
    <property type="match status" value="1"/>
</dbReference>
<dbReference type="Gene3D" id="3.40.50.880">
    <property type="match status" value="1"/>
</dbReference>
<evidence type="ECO:0000256" key="1">
    <source>
        <dbReference type="SAM" id="Phobius"/>
    </source>
</evidence>
<keyword evidence="1" id="KW-1133">Transmembrane helix</keyword>
<dbReference type="SUPFAM" id="SSF52317">
    <property type="entry name" value="Class I glutamine amidotransferase-like"/>
    <property type="match status" value="1"/>
</dbReference>
<feature type="domain" description="VWFA" evidence="2">
    <location>
        <begin position="102"/>
        <end position="301"/>
    </location>
</feature>
<comment type="caution">
    <text evidence="3">The sequence shown here is derived from an EMBL/GenBank/DDBJ whole genome shotgun (WGS) entry which is preliminary data.</text>
</comment>
<dbReference type="CDD" id="cd00198">
    <property type="entry name" value="vWFA"/>
    <property type="match status" value="1"/>
</dbReference>
<dbReference type="AlphaFoldDB" id="A0A9X1SJ03"/>